<evidence type="ECO:0000256" key="1">
    <source>
        <dbReference type="ARBA" id="ARBA00003502"/>
    </source>
</evidence>
<comment type="similarity">
    <text evidence="2">Belongs to the LysR transcriptional regulatory family.</text>
</comment>
<keyword evidence="3" id="KW-0805">Transcription regulation</keyword>
<dbReference type="Gene3D" id="3.40.190.290">
    <property type="match status" value="1"/>
</dbReference>
<keyword evidence="5" id="KW-0804">Transcription</keyword>
<dbReference type="InterPro" id="IPR058163">
    <property type="entry name" value="LysR-type_TF_proteobact-type"/>
</dbReference>
<evidence type="ECO:0000259" key="6">
    <source>
        <dbReference type="PROSITE" id="PS50931"/>
    </source>
</evidence>
<reference evidence="7 8" key="1">
    <citation type="submission" date="2018-06" db="EMBL/GenBank/DDBJ databases">
        <title>Comparative genomics of Bradyrhizobium nodulating Arachidis hypogaea.</title>
        <authorList>
            <person name="Li Y."/>
        </authorList>
    </citation>
    <scope>NUCLEOTIDE SEQUENCE [LARGE SCALE GENOMIC DNA]</scope>
    <source>
        <strain evidence="7 8">CCBAU 051107</strain>
    </source>
</reference>
<dbReference type="FunFam" id="1.10.10.10:FF:000001">
    <property type="entry name" value="LysR family transcriptional regulator"/>
    <property type="match status" value="1"/>
</dbReference>
<dbReference type="InterPro" id="IPR000847">
    <property type="entry name" value="LysR_HTH_N"/>
</dbReference>
<dbReference type="GO" id="GO:0043565">
    <property type="term" value="F:sequence-specific DNA binding"/>
    <property type="evidence" value="ECO:0007669"/>
    <property type="project" value="TreeGrafter"/>
</dbReference>
<dbReference type="AlphaFoldDB" id="A0AAE7P1Z9"/>
<dbReference type="InterPro" id="IPR005119">
    <property type="entry name" value="LysR_subst-bd"/>
</dbReference>
<evidence type="ECO:0000313" key="7">
    <source>
        <dbReference type="EMBL" id="QOZ73969.1"/>
    </source>
</evidence>
<comment type="function">
    <text evidence="1">NodD regulates the expression of the nodABCFE genes which encode other nodulation proteins. NodD is also a negative regulator of its own expression. Binds flavonoids as inducers.</text>
</comment>
<evidence type="ECO:0000256" key="3">
    <source>
        <dbReference type="ARBA" id="ARBA00023015"/>
    </source>
</evidence>
<feature type="domain" description="HTH lysR-type" evidence="6">
    <location>
        <begin position="5"/>
        <end position="62"/>
    </location>
</feature>
<evidence type="ECO:0000256" key="4">
    <source>
        <dbReference type="ARBA" id="ARBA00023125"/>
    </source>
</evidence>
<dbReference type="KEGG" id="barh:WN72_47010"/>
<name>A0AAE7P1Z9_9BRAD</name>
<sequence length="301" mass="33387">MMMTNEMNDLATFAIVARERSFTRAAIKLGVSQSALSHTIRRLEQRLELRLLARTTKSVSPTAAGAALLEDLSPALEQIRHALDKARSIRHRPEGRLRIVMSRSAAVMVLLPRLRVFAEAYPGIILDVVTVTGPVDLVAGEFDAGIQLGEYIQKDMIAVRVTPELRLAVVGSPRYFASRRPPEKPKDLNDHRCITLRLAGGPYRWEFEQGRKSVTINVNGPLIIDDTHLVIQAALAGVGIGLAYEEQVAGYIAKGRLVRVLEDWTPPIPGFFMYYSSRQHQPAALSALVKALRHSEQKPAR</sequence>
<evidence type="ECO:0000256" key="2">
    <source>
        <dbReference type="ARBA" id="ARBA00009437"/>
    </source>
</evidence>
<organism evidence="7 8">
    <name type="scientific">Bradyrhizobium arachidis</name>
    <dbReference type="NCBI Taxonomy" id="858423"/>
    <lineage>
        <taxon>Bacteria</taxon>
        <taxon>Pseudomonadati</taxon>
        <taxon>Pseudomonadota</taxon>
        <taxon>Alphaproteobacteria</taxon>
        <taxon>Hyphomicrobiales</taxon>
        <taxon>Nitrobacteraceae</taxon>
        <taxon>Bradyrhizobium</taxon>
    </lineage>
</organism>
<dbReference type="SUPFAM" id="SSF46785">
    <property type="entry name" value="Winged helix' DNA-binding domain"/>
    <property type="match status" value="1"/>
</dbReference>
<dbReference type="Pfam" id="PF03466">
    <property type="entry name" value="LysR_substrate"/>
    <property type="match status" value="1"/>
</dbReference>
<proteinExistence type="inferred from homology"/>
<dbReference type="Gene3D" id="1.10.10.10">
    <property type="entry name" value="Winged helix-like DNA-binding domain superfamily/Winged helix DNA-binding domain"/>
    <property type="match status" value="1"/>
</dbReference>
<dbReference type="PANTHER" id="PTHR30537">
    <property type="entry name" value="HTH-TYPE TRANSCRIPTIONAL REGULATOR"/>
    <property type="match status" value="1"/>
</dbReference>
<dbReference type="Pfam" id="PF00126">
    <property type="entry name" value="HTH_1"/>
    <property type="match status" value="1"/>
</dbReference>
<dbReference type="Proteomes" id="UP000594015">
    <property type="component" value="Chromosome"/>
</dbReference>
<dbReference type="SUPFAM" id="SSF53850">
    <property type="entry name" value="Periplasmic binding protein-like II"/>
    <property type="match status" value="1"/>
</dbReference>
<keyword evidence="4" id="KW-0238">DNA-binding</keyword>
<evidence type="ECO:0000313" key="8">
    <source>
        <dbReference type="Proteomes" id="UP000594015"/>
    </source>
</evidence>
<dbReference type="InterPro" id="IPR036390">
    <property type="entry name" value="WH_DNA-bd_sf"/>
</dbReference>
<dbReference type="PANTHER" id="PTHR30537:SF1">
    <property type="entry name" value="HTH-TYPE TRANSCRIPTIONAL REGULATOR PGRR"/>
    <property type="match status" value="1"/>
</dbReference>
<gene>
    <name evidence="7" type="ORF">WN72_47010</name>
</gene>
<dbReference type="GO" id="GO:0006351">
    <property type="term" value="P:DNA-templated transcription"/>
    <property type="evidence" value="ECO:0007669"/>
    <property type="project" value="TreeGrafter"/>
</dbReference>
<dbReference type="EMBL" id="CP030050">
    <property type="protein sequence ID" value="QOZ73969.1"/>
    <property type="molecule type" value="Genomic_DNA"/>
</dbReference>
<accession>A0AAE7P1Z9</accession>
<evidence type="ECO:0000256" key="5">
    <source>
        <dbReference type="ARBA" id="ARBA00023163"/>
    </source>
</evidence>
<dbReference type="PRINTS" id="PR00039">
    <property type="entry name" value="HTHLYSR"/>
</dbReference>
<dbReference type="InterPro" id="IPR036388">
    <property type="entry name" value="WH-like_DNA-bd_sf"/>
</dbReference>
<dbReference type="PROSITE" id="PS50931">
    <property type="entry name" value="HTH_LYSR"/>
    <property type="match status" value="1"/>
</dbReference>
<dbReference type="GO" id="GO:0003700">
    <property type="term" value="F:DNA-binding transcription factor activity"/>
    <property type="evidence" value="ECO:0007669"/>
    <property type="project" value="InterPro"/>
</dbReference>
<dbReference type="CDD" id="cd08474">
    <property type="entry name" value="PBP2_CrgA_like_5"/>
    <property type="match status" value="1"/>
</dbReference>
<protein>
    <submittedName>
        <fullName evidence="7">LysR family transcriptional regulator</fullName>
    </submittedName>
</protein>